<dbReference type="GO" id="GO:0005730">
    <property type="term" value="C:nucleolus"/>
    <property type="evidence" value="ECO:0007669"/>
    <property type="project" value="UniProtKB-SubCell"/>
</dbReference>
<evidence type="ECO:0000313" key="15">
    <source>
        <dbReference type="EMBL" id="KAJ6636232.1"/>
    </source>
</evidence>
<protein>
    <recommendedName>
        <fullName evidence="5">Coiled-coil domain-containing protein 86</fullName>
    </recommendedName>
</protein>
<gene>
    <name evidence="15" type="primary">CCDC86</name>
    <name evidence="15" type="ORF">Bhyg_14820</name>
</gene>
<name>A0A9Q0MTT1_9DIPT</name>
<keyword evidence="7" id="KW-0690">Ribosome biogenesis</keyword>
<evidence type="ECO:0000256" key="3">
    <source>
        <dbReference type="ARBA" id="ARBA00004604"/>
    </source>
</evidence>
<dbReference type="Proteomes" id="UP001151699">
    <property type="component" value="Chromosome C"/>
</dbReference>
<evidence type="ECO:0000256" key="11">
    <source>
        <dbReference type="ARBA" id="ARBA00023054"/>
    </source>
</evidence>
<reference evidence="15" key="1">
    <citation type="submission" date="2022-07" db="EMBL/GenBank/DDBJ databases">
        <authorList>
            <person name="Trinca V."/>
            <person name="Uliana J.V.C."/>
            <person name="Torres T.T."/>
            <person name="Ward R.J."/>
            <person name="Monesi N."/>
        </authorList>
    </citation>
    <scope>NUCLEOTIDE SEQUENCE</scope>
    <source>
        <strain evidence="15">HSMRA1968</strain>
        <tissue evidence="15">Whole embryos</tissue>
    </source>
</reference>
<dbReference type="GO" id="GO:0006364">
    <property type="term" value="P:rRNA processing"/>
    <property type="evidence" value="ECO:0007669"/>
    <property type="project" value="UniProtKB-KW"/>
</dbReference>
<evidence type="ECO:0000256" key="4">
    <source>
        <dbReference type="ARBA" id="ARBA00007869"/>
    </source>
</evidence>
<dbReference type="Pfam" id="PF03879">
    <property type="entry name" value="Cgr1"/>
    <property type="match status" value="1"/>
</dbReference>
<evidence type="ECO:0000256" key="5">
    <source>
        <dbReference type="ARBA" id="ARBA00016738"/>
    </source>
</evidence>
<keyword evidence="8" id="KW-0698">rRNA processing</keyword>
<keyword evidence="9" id="KW-0597">Phosphoprotein</keyword>
<feature type="compositionally biased region" description="Basic and acidic residues" evidence="14">
    <location>
        <begin position="30"/>
        <end position="52"/>
    </location>
</feature>
<dbReference type="InterPro" id="IPR026570">
    <property type="entry name" value="CCDC86"/>
</dbReference>
<dbReference type="GO" id="GO:0005694">
    <property type="term" value="C:chromosome"/>
    <property type="evidence" value="ECO:0007669"/>
    <property type="project" value="UniProtKB-SubCell"/>
</dbReference>
<proteinExistence type="inferred from homology"/>
<evidence type="ECO:0000256" key="12">
    <source>
        <dbReference type="ARBA" id="ARBA00023242"/>
    </source>
</evidence>
<sequence length="175" mass="20549">MVLPEETTAISKSVDKINKDVANILNEIKRKNTNDSESAEKPAKQQKLDGKPTKPKPKAAAIPRGKPKSNRPWKEVKQKFSKIKKSIFRPTKDKKEDLRNELKHIKELSRTIKENRKQENEMKRQRREENARKKLENERKSEIVQVINNPAKLKRMKKKALRKIEKRDLANIKKV</sequence>
<evidence type="ECO:0000256" key="2">
    <source>
        <dbReference type="ARBA" id="ARBA00004286"/>
    </source>
</evidence>
<evidence type="ECO:0000256" key="8">
    <source>
        <dbReference type="ARBA" id="ARBA00022552"/>
    </source>
</evidence>
<feature type="region of interest" description="Disordered" evidence="14">
    <location>
        <begin position="109"/>
        <end position="141"/>
    </location>
</feature>
<comment type="caution">
    <text evidence="15">The sequence shown here is derived from an EMBL/GenBank/DDBJ whole genome shotgun (WGS) entry which is preliminary data.</text>
</comment>
<dbReference type="PANTHER" id="PTHR13557">
    <property type="entry name" value="COILED-COIL DOMAIN-CONTAINING PROTEIN 86"/>
    <property type="match status" value="1"/>
</dbReference>
<keyword evidence="11" id="KW-0175">Coiled coil</keyword>
<evidence type="ECO:0000256" key="1">
    <source>
        <dbReference type="ARBA" id="ARBA00004090"/>
    </source>
</evidence>
<comment type="function">
    <text evidence="13">Required for proper chromosome segregation during mitosis and error-free mitotic progression.</text>
</comment>
<keyword evidence="16" id="KW-1185">Reference proteome</keyword>
<dbReference type="EMBL" id="WJQU01000004">
    <property type="protein sequence ID" value="KAJ6636232.1"/>
    <property type="molecule type" value="Genomic_DNA"/>
</dbReference>
<dbReference type="OrthoDB" id="277961at2759"/>
<keyword evidence="12" id="KW-0539">Nucleus</keyword>
<evidence type="ECO:0000256" key="6">
    <source>
        <dbReference type="ARBA" id="ARBA00022454"/>
    </source>
</evidence>
<comment type="similarity">
    <text evidence="4">Belongs to the CGR1 family.</text>
</comment>
<organism evidence="15 16">
    <name type="scientific">Pseudolycoriella hygida</name>
    <dbReference type="NCBI Taxonomy" id="35572"/>
    <lineage>
        <taxon>Eukaryota</taxon>
        <taxon>Metazoa</taxon>
        <taxon>Ecdysozoa</taxon>
        <taxon>Arthropoda</taxon>
        <taxon>Hexapoda</taxon>
        <taxon>Insecta</taxon>
        <taxon>Pterygota</taxon>
        <taxon>Neoptera</taxon>
        <taxon>Endopterygota</taxon>
        <taxon>Diptera</taxon>
        <taxon>Nematocera</taxon>
        <taxon>Sciaroidea</taxon>
        <taxon>Sciaridae</taxon>
        <taxon>Pseudolycoriella</taxon>
    </lineage>
</organism>
<evidence type="ECO:0000256" key="10">
    <source>
        <dbReference type="ARBA" id="ARBA00022934"/>
    </source>
</evidence>
<feature type="region of interest" description="Disordered" evidence="14">
    <location>
        <begin position="30"/>
        <end position="97"/>
    </location>
</feature>
<accession>A0A9Q0MTT1</accession>
<keyword evidence="10" id="KW-0164">Citrullination</keyword>
<evidence type="ECO:0000256" key="13">
    <source>
        <dbReference type="ARBA" id="ARBA00093307"/>
    </source>
</evidence>
<comment type="function">
    <text evidence="1">Involved in nucleolar integrity and required for processing of the pre-rRNA for the 60S ribosome subunit.</text>
</comment>
<keyword evidence="6" id="KW-0158">Chromosome</keyword>
<comment type="subcellular location">
    <subcellularLocation>
        <location evidence="2">Chromosome</location>
    </subcellularLocation>
    <subcellularLocation>
        <location evidence="3">Nucleus</location>
        <location evidence="3">Nucleolus</location>
    </subcellularLocation>
</comment>
<dbReference type="AlphaFoldDB" id="A0A9Q0MTT1"/>
<evidence type="ECO:0000256" key="7">
    <source>
        <dbReference type="ARBA" id="ARBA00022517"/>
    </source>
</evidence>
<evidence type="ECO:0000256" key="9">
    <source>
        <dbReference type="ARBA" id="ARBA00022553"/>
    </source>
</evidence>
<evidence type="ECO:0000256" key="14">
    <source>
        <dbReference type="SAM" id="MobiDB-lite"/>
    </source>
</evidence>
<evidence type="ECO:0000313" key="16">
    <source>
        <dbReference type="Proteomes" id="UP001151699"/>
    </source>
</evidence>
<dbReference type="PANTHER" id="PTHR13557:SF1">
    <property type="entry name" value="COILED-COIL DOMAIN-CONTAINING PROTEIN 86"/>
    <property type="match status" value="1"/>
</dbReference>
<dbReference type="InterPro" id="IPR005579">
    <property type="entry name" value="Cgr1-like"/>
</dbReference>